<dbReference type="GO" id="GO:0005737">
    <property type="term" value="C:cytoplasm"/>
    <property type="evidence" value="ECO:0007669"/>
    <property type="project" value="TreeGrafter"/>
</dbReference>
<proteinExistence type="predicted"/>
<evidence type="ECO:0000259" key="3">
    <source>
        <dbReference type="Pfam" id="PF17748"/>
    </source>
</evidence>
<dbReference type="EMBL" id="JAAAHY010000312">
    <property type="protein sequence ID" value="KAF9964881.1"/>
    <property type="molecule type" value="Genomic_DNA"/>
</dbReference>
<dbReference type="Proteomes" id="UP000738359">
    <property type="component" value="Unassembled WGS sequence"/>
</dbReference>
<dbReference type="OrthoDB" id="2401265at2759"/>
<evidence type="ECO:0000256" key="1">
    <source>
        <dbReference type="SAM" id="MobiDB-lite"/>
    </source>
</evidence>
<name>A0A9P6JAQ9_MORAP</name>
<evidence type="ECO:0000313" key="5">
    <source>
        <dbReference type="Proteomes" id="UP000738359"/>
    </source>
</evidence>
<sequence>MLKSLGGLIWGHASDKDGDEDRVTGIMLHAGQFYIYRPHHEGLCIYIDAQVIVQRTAEPYVSHGDDAGVYYRFVCDDETTNYHANNFEITVYQCMYEQKYQRSYTTAHEDDFREFEIRSSAFATQFLLAGIITNVQEDGSSATSESSLQEQEDEDSEEEEEYEYACVAEFPGALHLFDVSQKQFTPRGSRLSCQLLRDASISENSTYWLSIVDVKDRQQLCQRVDTGMALIFNPSNCGFIWNTPGDRDAEQYTWLFKLKDEDSLTRFRTIVSRCIYEVVQQNPESELSKVLASSRTREPWRT</sequence>
<feature type="region of interest" description="Disordered" evidence="1">
    <location>
        <begin position="138"/>
        <end position="160"/>
    </location>
</feature>
<organism evidence="4 5">
    <name type="scientific">Mortierella alpina</name>
    <name type="common">Oleaginous fungus</name>
    <name type="synonym">Mortierella renispora</name>
    <dbReference type="NCBI Taxonomy" id="64518"/>
    <lineage>
        <taxon>Eukaryota</taxon>
        <taxon>Fungi</taxon>
        <taxon>Fungi incertae sedis</taxon>
        <taxon>Mucoromycota</taxon>
        <taxon>Mortierellomycotina</taxon>
        <taxon>Mortierellomycetes</taxon>
        <taxon>Mortierellales</taxon>
        <taxon>Mortierellaceae</taxon>
        <taxon>Mortierella</taxon>
    </lineage>
</organism>
<protein>
    <submittedName>
        <fullName evidence="4">Uncharacterized protein</fullName>
    </submittedName>
</protein>
<accession>A0A9P6JAQ9</accession>
<feature type="domain" description="Vid27 PH-like" evidence="2">
    <location>
        <begin position="169"/>
        <end position="277"/>
    </location>
</feature>
<evidence type="ECO:0000313" key="4">
    <source>
        <dbReference type="EMBL" id="KAF9964881.1"/>
    </source>
</evidence>
<dbReference type="InterPro" id="IPR040979">
    <property type="entry name" value="Vid27_N"/>
</dbReference>
<dbReference type="AlphaFoldDB" id="A0A9P6JAQ9"/>
<evidence type="ECO:0000259" key="2">
    <source>
        <dbReference type="Pfam" id="PF17747"/>
    </source>
</evidence>
<keyword evidence="5" id="KW-1185">Reference proteome</keyword>
<dbReference type="PANTHER" id="PTHR31913:SF0">
    <property type="entry name" value="VACUOLAR IMPORT AND DEGRADATION PROTEIN 27"/>
    <property type="match status" value="1"/>
</dbReference>
<dbReference type="InterPro" id="IPR040768">
    <property type="entry name" value="Vid27_PH"/>
</dbReference>
<dbReference type="InterPro" id="IPR040458">
    <property type="entry name" value="Vid27"/>
</dbReference>
<dbReference type="Pfam" id="PF17747">
    <property type="entry name" value="VID27_PH"/>
    <property type="match status" value="1"/>
</dbReference>
<dbReference type="PANTHER" id="PTHR31913">
    <property type="entry name" value="VACUOLAR IMPORT AND DEGRADATION PROTEIN 27"/>
    <property type="match status" value="1"/>
</dbReference>
<dbReference type="Pfam" id="PF17748">
    <property type="entry name" value="VID27_N"/>
    <property type="match status" value="1"/>
</dbReference>
<feature type="compositionally biased region" description="Acidic residues" evidence="1">
    <location>
        <begin position="150"/>
        <end position="160"/>
    </location>
</feature>
<feature type="domain" description="Vid27 N-terminal" evidence="3">
    <location>
        <begin position="65"/>
        <end position="116"/>
    </location>
</feature>
<comment type="caution">
    <text evidence="4">The sequence shown here is derived from an EMBL/GenBank/DDBJ whole genome shotgun (WGS) entry which is preliminary data.</text>
</comment>
<dbReference type="GO" id="GO:0005634">
    <property type="term" value="C:nucleus"/>
    <property type="evidence" value="ECO:0007669"/>
    <property type="project" value="TreeGrafter"/>
</dbReference>
<reference evidence="4" key="1">
    <citation type="journal article" date="2020" name="Fungal Divers.">
        <title>Resolving the Mortierellaceae phylogeny through synthesis of multi-gene phylogenetics and phylogenomics.</title>
        <authorList>
            <person name="Vandepol N."/>
            <person name="Liber J."/>
            <person name="Desiro A."/>
            <person name="Na H."/>
            <person name="Kennedy M."/>
            <person name="Barry K."/>
            <person name="Grigoriev I.V."/>
            <person name="Miller A.N."/>
            <person name="O'Donnell K."/>
            <person name="Stajich J.E."/>
            <person name="Bonito G."/>
        </authorList>
    </citation>
    <scope>NUCLEOTIDE SEQUENCE</scope>
    <source>
        <strain evidence="4">CK1249</strain>
    </source>
</reference>
<gene>
    <name evidence="4" type="ORF">BGZ70_005796</name>
</gene>